<evidence type="ECO:0000256" key="8">
    <source>
        <dbReference type="ARBA" id="ARBA00079776"/>
    </source>
</evidence>
<evidence type="ECO:0000259" key="11">
    <source>
        <dbReference type="Pfam" id="PF02602"/>
    </source>
</evidence>
<comment type="similarity">
    <text evidence="1 9">Belongs to the precorrin methyltransferase family.</text>
</comment>
<dbReference type="Gene3D" id="3.40.1010.10">
    <property type="entry name" value="Cobalt-precorrin-4 Transmethylase, Domain 1"/>
    <property type="match status" value="1"/>
</dbReference>
<dbReference type="InterPro" id="IPR014777">
    <property type="entry name" value="4pyrrole_Mease_sub1"/>
</dbReference>
<dbReference type="GO" id="GO:0004852">
    <property type="term" value="F:uroporphyrinogen-III synthase activity"/>
    <property type="evidence" value="ECO:0007669"/>
    <property type="project" value="InterPro"/>
</dbReference>
<name>A0A6H2GZT9_9BACL</name>
<keyword evidence="6" id="KW-0949">S-adenosyl-L-methionine</keyword>
<evidence type="ECO:0000259" key="10">
    <source>
        <dbReference type="Pfam" id="PF00590"/>
    </source>
</evidence>
<dbReference type="FunFam" id="3.40.1010.10:FF:000001">
    <property type="entry name" value="Siroheme synthase"/>
    <property type="match status" value="1"/>
</dbReference>
<dbReference type="NCBIfam" id="NF004790">
    <property type="entry name" value="PRK06136.1"/>
    <property type="match status" value="1"/>
</dbReference>
<feature type="domain" description="Tetrapyrrole biosynthesis uroporphyrinogen III synthase" evidence="11">
    <location>
        <begin position="268"/>
        <end position="503"/>
    </location>
</feature>
<dbReference type="Pfam" id="PF00590">
    <property type="entry name" value="TP_methylase"/>
    <property type="match status" value="1"/>
</dbReference>
<evidence type="ECO:0000313" key="13">
    <source>
        <dbReference type="Proteomes" id="UP000502136"/>
    </source>
</evidence>
<dbReference type="KEGG" id="palr:HGI30_16180"/>
<sequence>MNKGIVYLVGAGPGDPKLITVRGLELLSRSDVVVYDRLASPRLLRKLKPGAETIYVGKLPDRHTMKQEEINRLLVDLALQGKTVTRLKGGDPTIFGRVGEEAGLLAQHGIEFEIVPGITSAIAVPAYAGIPVTHRDHASSFSVITGHESPDKLDQSIDWEKVTNATGTLLFLMGVAKIGYIAAQLIRHGRPATTPVALVRWGTRPEQRTLTGTLGDIEAKVEAAGFKPPAVIVVGEVVRQRETLQWYERKPLFGCRVLVTRSRDQSSTLSDLIEELGGEPCEYPVIETVPLEGAEADAELAAALEAAAAYDWLFFTSVNGVEHFFRRLSGAGSDIRRFHRARIAAVGPKTRSALEARGLQAEALPMEFQAEGMLEHLSGLIEAGQRALIVRGTLARDTLLHDLERRGLQPDRLTVYDTRLPEQQDEYALECLREGRVHAVTFTSSSTVANLLTMLRRSGEDDPLRLLAGCEIACIGPVTARSAREAGLEPTVQPEEATIESLAAALAARMAAKRLAPAPGEAPV</sequence>
<evidence type="ECO:0000256" key="3">
    <source>
        <dbReference type="ARBA" id="ARBA00018323"/>
    </source>
</evidence>
<dbReference type="InterPro" id="IPR035996">
    <property type="entry name" value="4pyrrol_Methylase_sf"/>
</dbReference>
<evidence type="ECO:0000256" key="6">
    <source>
        <dbReference type="ARBA" id="ARBA00022691"/>
    </source>
</evidence>
<dbReference type="Gene3D" id="3.40.50.10090">
    <property type="match status" value="2"/>
</dbReference>
<dbReference type="SUPFAM" id="SSF53790">
    <property type="entry name" value="Tetrapyrrole methylase"/>
    <property type="match status" value="1"/>
</dbReference>
<protein>
    <recommendedName>
        <fullName evidence="3">Uroporphyrinogen-III C-methyltransferase</fullName>
        <ecNumber evidence="2">2.1.1.107</ecNumber>
    </recommendedName>
    <alternativeName>
        <fullName evidence="8">Uroporphyrinogen III methylase</fullName>
    </alternativeName>
</protein>
<evidence type="ECO:0000313" key="12">
    <source>
        <dbReference type="EMBL" id="QJC52953.1"/>
    </source>
</evidence>
<proteinExistence type="inferred from homology"/>
<reference evidence="12 13" key="1">
    <citation type="submission" date="2020-04" db="EMBL/GenBank/DDBJ databases">
        <title>Novel Paenibacillus strain UniB2 isolated from commercial digestive syrup.</title>
        <authorList>
            <person name="Thorat V."/>
            <person name="Kirdat K."/>
            <person name="Tiwarekar B."/>
            <person name="Yadav A."/>
        </authorList>
    </citation>
    <scope>NUCLEOTIDE SEQUENCE [LARGE SCALE GENOMIC DNA]</scope>
    <source>
        <strain evidence="12 13">UniB2</strain>
    </source>
</reference>
<accession>A0A6H2GZT9</accession>
<dbReference type="InterPro" id="IPR050161">
    <property type="entry name" value="Siro_Cobalamin_biosynth"/>
</dbReference>
<evidence type="ECO:0000256" key="7">
    <source>
        <dbReference type="ARBA" id="ARBA00023244"/>
    </source>
</evidence>
<dbReference type="PROSITE" id="PS00839">
    <property type="entry name" value="SUMT_1"/>
    <property type="match status" value="1"/>
</dbReference>
<dbReference type="FunFam" id="3.30.950.10:FF:000001">
    <property type="entry name" value="Siroheme synthase"/>
    <property type="match status" value="1"/>
</dbReference>
<dbReference type="CDD" id="cd06578">
    <property type="entry name" value="HemD"/>
    <property type="match status" value="1"/>
</dbReference>
<keyword evidence="7" id="KW-0627">Porphyrin biosynthesis</keyword>
<feature type="domain" description="Tetrapyrrole methylase" evidence="10">
    <location>
        <begin position="6"/>
        <end position="217"/>
    </location>
</feature>
<dbReference type="EMBL" id="CP051428">
    <property type="protein sequence ID" value="QJC52953.1"/>
    <property type="molecule type" value="Genomic_DNA"/>
</dbReference>
<evidence type="ECO:0000256" key="1">
    <source>
        <dbReference type="ARBA" id="ARBA00005879"/>
    </source>
</evidence>
<dbReference type="InterPro" id="IPR003754">
    <property type="entry name" value="4pyrrol_synth_uPrphyn_synth"/>
</dbReference>
<evidence type="ECO:0000256" key="2">
    <source>
        <dbReference type="ARBA" id="ARBA00012162"/>
    </source>
</evidence>
<dbReference type="InterPro" id="IPR006366">
    <property type="entry name" value="CobA/CysG_C"/>
</dbReference>
<gene>
    <name evidence="12" type="primary">cobA</name>
    <name evidence="12" type="ORF">HGI30_16180</name>
</gene>
<dbReference type="NCBIfam" id="TIGR01469">
    <property type="entry name" value="cobA_cysG_Cterm"/>
    <property type="match status" value="1"/>
</dbReference>
<keyword evidence="13" id="KW-1185">Reference proteome</keyword>
<dbReference type="InterPro" id="IPR003043">
    <property type="entry name" value="Uropor_MeTrfase_CS"/>
</dbReference>
<dbReference type="PANTHER" id="PTHR45790:SF3">
    <property type="entry name" value="S-ADENOSYL-L-METHIONINE-DEPENDENT UROPORPHYRINOGEN III METHYLTRANSFERASE, CHLOROPLASTIC"/>
    <property type="match status" value="1"/>
</dbReference>
<dbReference type="RefSeq" id="WP_168908502.1">
    <property type="nucleotide sequence ID" value="NZ_CP051428.1"/>
</dbReference>
<dbReference type="InterPro" id="IPR036108">
    <property type="entry name" value="4pyrrol_syn_uPrphyn_synt_sf"/>
</dbReference>
<dbReference type="PROSITE" id="PS00840">
    <property type="entry name" value="SUMT_2"/>
    <property type="match status" value="1"/>
</dbReference>
<dbReference type="Pfam" id="PF02602">
    <property type="entry name" value="HEM4"/>
    <property type="match status" value="1"/>
</dbReference>
<dbReference type="GO" id="GO:0019354">
    <property type="term" value="P:siroheme biosynthetic process"/>
    <property type="evidence" value="ECO:0007669"/>
    <property type="project" value="InterPro"/>
</dbReference>
<dbReference type="CDD" id="cd11642">
    <property type="entry name" value="SUMT"/>
    <property type="match status" value="1"/>
</dbReference>
<evidence type="ECO:0000256" key="9">
    <source>
        <dbReference type="RuleBase" id="RU003960"/>
    </source>
</evidence>
<organism evidence="12 13">
    <name type="scientific">Paenibacillus albicereus</name>
    <dbReference type="NCBI Taxonomy" id="2726185"/>
    <lineage>
        <taxon>Bacteria</taxon>
        <taxon>Bacillati</taxon>
        <taxon>Bacillota</taxon>
        <taxon>Bacilli</taxon>
        <taxon>Bacillales</taxon>
        <taxon>Paenibacillaceae</taxon>
        <taxon>Paenibacillus</taxon>
    </lineage>
</organism>
<dbReference type="AlphaFoldDB" id="A0A6H2GZT9"/>
<dbReference type="SUPFAM" id="SSF69618">
    <property type="entry name" value="HemD-like"/>
    <property type="match status" value="1"/>
</dbReference>
<keyword evidence="4 9" id="KW-0489">Methyltransferase</keyword>
<dbReference type="InterPro" id="IPR014776">
    <property type="entry name" value="4pyrrole_Mease_sub2"/>
</dbReference>
<evidence type="ECO:0000256" key="4">
    <source>
        <dbReference type="ARBA" id="ARBA00022603"/>
    </source>
</evidence>
<dbReference type="Proteomes" id="UP000502136">
    <property type="component" value="Chromosome"/>
</dbReference>
<dbReference type="GO" id="GO:0032259">
    <property type="term" value="P:methylation"/>
    <property type="evidence" value="ECO:0007669"/>
    <property type="project" value="UniProtKB-KW"/>
</dbReference>
<dbReference type="EC" id="2.1.1.107" evidence="2"/>
<dbReference type="GO" id="GO:0004851">
    <property type="term" value="F:uroporphyrin-III C-methyltransferase activity"/>
    <property type="evidence" value="ECO:0007669"/>
    <property type="project" value="UniProtKB-EC"/>
</dbReference>
<dbReference type="Gene3D" id="3.30.950.10">
    <property type="entry name" value="Methyltransferase, Cobalt-precorrin-4 Transmethylase, Domain 2"/>
    <property type="match status" value="1"/>
</dbReference>
<keyword evidence="5 9" id="KW-0808">Transferase</keyword>
<dbReference type="InterPro" id="IPR000878">
    <property type="entry name" value="4pyrrol_Mease"/>
</dbReference>
<dbReference type="PANTHER" id="PTHR45790">
    <property type="entry name" value="SIROHEME SYNTHASE-RELATED"/>
    <property type="match status" value="1"/>
</dbReference>
<evidence type="ECO:0000256" key="5">
    <source>
        <dbReference type="ARBA" id="ARBA00022679"/>
    </source>
</evidence>